<dbReference type="WBParaSite" id="GPUH_0000786901-mRNA-1">
    <property type="protein sequence ID" value="GPUH_0000786901-mRNA-1"/>
    <property type="gene ID" value="GPUH_0000786901"/>
</dbReference>
<protein>
    <submittedName>
        <fullName evidence="2">SCP domain-containing protein</fullName>
    </submittedName>
</protein>
<evidence type="ECO:0000313" key="2">
    <source>
        <dbReference type="WBParaSite" id="GPUH_0000786901-mRNA-1"/>
    </source>
</evidence>
<dbReference type="InterPro" id="IPR014044">
    <property type="entry name" value="CAP_dom"/>
</dbReference>
<dbReference type="Gene3D" id="3.40.33.10">
    <property type="entry name" value="CAP"/>
    <property type="match status" value="1"/>
</dbReference>
<dbReference type="CDD" id="cd05380">
    <property type="entry name" value="CAP_euk"/>
    <property type="match status" value="1"/>
</dbReference>
<feature type="domain" description="SCP" evidence="1">
    <location>
        <begin position="22"/>
        <end position="108"/>
    </location>
</feature>
<dbReference type="Pfam" id="PF00188">
    <property type="entry name" value="CAP"/>
    <property type="match status" value="1"/>
</dbReference>
<proteinExistence type="predicted"/>
<dbReference type="AlphaFoldDB" id="A0A183DGL9"/>
<dbReference type="SMART" id="SM00198">
    <property type="entry name" value="SCP"/>
    <property type="match status" value="1"/>
</dbReference>
<organism evidence="2">
    <name type="scientific">Gongylonema pulchrum</name>
    <dbReference type="NCBI Taxonomy" id="637853"/>
    <lineage>
        <taxon>Eukaryota</taxon>
        <taxon>Metazoa</taxon>
        <taxon>Ecdysozoa</taxon>
        <taxon>Nematoda</taxon>
        <taxon>Chromadorea</taxon>
        <taxon>Rhabditida</taxon>
        <taxon>Spirurina</taxon>
        <taxon>Spiruromorpha</taxon>
        <taxon>Spiruroidea</taxon>
        <taxon>Gongylonematidae</taxon>
        <taxon>Gongylonema</taxon>
    </lineage>
</organism>
<sequence>LVLSVSSKCLGQSCSANGVTAEQREAFLRGHNDYRAKLASGQVTNKDGKPMPRGNIPSVSWDCGLEEAAKKWADDCKLIPAPLWERSGAGENMFTIYAPNNADGNERHS</sequence>
<dbReference type="SUPFAM" id="SSF55797">
    <property type="entry name" value="PR-1-like"/>
    <property type="match status" value="1"/>
</dbReference>
<evidence type="ECO:0000259" key="1">
    <source>
        <dbReference type="SMART" id="SM00198"/>
    </source>
</evidence>
<accession>A0A183DGL9</accession>
<reference evidence="2" key="1">
    <citation type="submission" date="2016-06" db="UniProtKB">
        <authorList>
            <consortium name="WormBaseParasite"/>
        </authorList>
    </citation>
    <scope>IDENTIFICATION</scope>
</reference>
<name>A0A183DGL9_9BILA</name>
<dbReference type="InterPro" id="IPR035940">
    <property type="entry name" value="CAP_sf"/>
</dbReference>